<dbReference type="GO" id="GO:0042284">
    <property type="term" value="F:sphingolipid delta-4 desaturase activity"/>
    <property type="evidence" value="ECO:0000318"/>
    <property type="project" value="GO_Central"/>
</dbReference>
<evidence type="ECO:0000256" key="9">
    <source>
        <dbReference type="PIRNR" id="PIRNR017228"/>
    </source>
</evidence>
<name>T1FYM1_HELRO</name>
<evidence type="ECO:0000259" key="11">
    <source>
        <dbReference type="SMART" id="SM01269"/>
    </source>
</evidence>
<reference evidence="12 14" key="2">
    <citation type="journal article" date="2013" name="Nature">
        <title>Insights into bilaterian evolution from three spiralian genomes.</title>
        <authorList>
            <person name="Simakov O."/>
            <person name="Marletaz F."/>
            <person name="Cho S.J."/>
            <person name="Edsinger-Gonzales E."/>
            <person name="Havlak P."/>
            <person name="Hellsten U."/>
            <person name="Kuo D.H."/>
            <person name="Larsson T."/>
            <person name="Lv J."/>
            <person name="Arendt D."/>
            <person name="Savage R."/>
            <person name="Osoegawa K."/>
            <person name="de Jong P."/>
            <person name="Grimwood J."/>
            <person name="Chapman J.A."/>
            <person name="Shapiro H."/>
            <person name="Aerts A."/>
            <person name="Otillar R.P."/>
            <person name="Terry A.Y."/>
            <person name="Boore J.L."/>
            <person name="Grigoriev I.V."/>
            <person name="Lindberg D.R."/>
            <person name="Seaver E.C."/>
            <person name="Weisblat D.A."/>
            <person name="Putnam N.H."/>
            <person name="Rokhsar D.S."/>
        </authorList>
    </citation>
    <scope>NUCLEOTIDE SEQUENCE</scope>
</reference>
<dbReference type="AlphaFoldDB" id="T1FYM1"/>
<dbReference type="KEGG" id="hro:HELRODRAFT_66489"/>
<keyword evidence="6 9" id="KW-0560">Oxidoreductase</keyword>
<evidence type="ECO:0000256" key="2">
    <source>
        <dbReference type="ARBA" id="ARBA00006146"/>
    </source>
</evidence>
<reference evidence="13" key="3">
    <citation type="submission" date="2015-06" db="UniProtKB">
        <authorList>
            <consortium name="EnsemblMetazoa"/>
        </authorList>
    </citation>
    <scope>IDENTIFICATION</scope>
</reference>
<gene>
    <name evidence="13" type="primary">20213919</name>
    <name evidence="12" type="ORF">HELRODRAFT_66489</name>
</gene>
<dbReference type="OrthoDB" id="200948at2759"/>
<dbReference type="PIRSF" id="PIRSF017228">
    <property type="entry name" value="Sphnglp_dlt4_des"/>
    <property type="match status" value="1"/>
</dbReference>
<comment type="similarity">
    <text evidence="2 9">Belongs to the fatty acid desaturase type 1 family. DEGS subfamily.</text>
</comment>
<evidence type="ECO:0000313" key="14">
    <source>
        <dbReference type="Proteomes" id="UP000015101"/>
    </source>
</evidence>
<dbReference type="InParanoid" id="T1FYM1"/>
<evidence type="ECO:0000256" key="1">
    <source>
        <dbReference type="ARBA" id="ARBA00004141"/>
    </source>
</evidence>
<evidence type="ECO:0000256" key="5">
    <source>
        <dbReference type="ARBA" id="ARBA00022989"/>
    </source>
</evidence>
<reference evidence="14" key="1">
    <citation type="submission" date="2012-12" db="EMBL/GenBank/DDBJ databases">
        <authorList>
            <person name="Hellsten U."/>
            <person name="Grimwood J."/>
            <person name="Chapman J.A."/>
            <person name="Shapiro H."/>
            <person name="Aerts A."/>
            <person name="Otillar R.P."/>
            <person name="Terry A.Y."/>
            <person name="Boore J.L."/>
            <person name="Simakov O."/>
            <person name="Marletaz F."/>
            <person name="Cho S.-J."/>
            <person name="Edsinger-Gonzales E."/>
            <person name="Havlak P."/>
            <person name="Kuo D.-H."/>
            <person name="Larsson T."/>
            <person name="Lv J."/>
            <person name="Arendt D."/>
            <person name="Savage R."/>
            <person name="Osoegawa K."/>
            <person name="de Jong P."/>
            <person name="Lindberg D.R."/>
            <person name="Seaver E.C."/>
            <person name="Weisblat D.A."/>
            <person name="Putnam N.H."/>
            <person name="Grigoriev I.V."/>
            <person name="Rokhsar D.S."/>
        </authorList>
    </citation>
    <scope>NUCLEOTIDE SEQUENCE</scope>
</reference>
<dbReference type="HOGENOM" id="CLU_032156_0_0_1"/>
<evidence type="ECO:0000256" key="3">
    <source>
        <dbReference type="ARBA" id="ARBA00012021"/>
    </source>
</evidence>
<dbReference type="EMBL" id="KB097143">
    <property type="protein sequence ID" value="ESN98942.1"/>
    <property type="molecule type" value="Genomic_DNA"/>
</dbReference>
<dbReference type="GO" id="GO:0016020">
    <property type="term" value="C:membrane"/>
    <property type="evidence" value="ECO:0007669"/>
    <property type="project" value="UniProtKB-SubCell"/>
</dbReference>
<keyword evidence="8 9" id="KW-0472">Membrane</keyword>
<dbReference type="Pfam" id="PF00487">
    <property type="entry name" value="FA_desaturase"/>
    <property type="match status" value="1"/>
</dbReference>
<keyword evidence="5 10" id="KW-1133">Transmembrane helix</keyword>
<dbReference type="PANTHER" id="PTHR12879">
    <property type="entry name" value="SPHINGOLIPID DELTA 4 DESATURASE/C-4 HYDROXYLASE PROTEIN DES2"/>
    <property type="match status" value="1"/>
</dbReference>
<dbReference type="RefSeq" id="XP_009022433.1">
    <property type="nucleotide sequence ID" value="XM_009024185.1"/>
</dbReference>
<comment type="subcellular location">
    <subcellularLocation>
        <location evidence="1">Membrane</location>
        <topology evidence="1">Multi-pass membrane protein</topology>
    </subcellularLocation>
</comment>
<dbReference type="CTD" id="20213919"/>
<dbReference type="EMBL" id="AMQM01001080">
    <property type="status" value="NOT_ANNOTATED_CDS"/>
    <property type="molecule type" value="Genomic_DNA"/>
</dbReference>
<dbReference type="InterPro" id="IPR005804">
    <property type="entry name" value="FA_desaturase_dom"/>
</dbReference>
<organism evidence="13 14">
    <name type="scientific">Helobdella robusta</name>
    <name type="common">Californian leech</name>
    <dbReference type="NCBI Taxonomy" id="6412"/>
    <lineage>
        <taxon>Eukaryota</taxon>
        <taxon>Metazoa</taxon>
        <taxon>Spiralia</taxon>
        <taxon>Lophotrochozoa</taxon>
        <taxon>Annelida</taxon>
        <taxon>Clitellata</taxon>
        <taxon>Hirudinea</taxon>
        <taxon>Rhynchobdellida</taxon>
        <taxon>Glossiphoniidae</taxon>
        <taxon>Helobdella</taxon>
    </lineage>
</organism>
<evidence type="ECO:0000313" key="13">
    <source>
        <dbReference type="EnsemblMetazoa" id="HelroP66489"/>
    </source>
</evidence>
<dbReference type="GeneID" id="20213919"/>
<feature type="transmembrane region" description="Helical" evidence="10">
    <location>
        <begin position="100"/>
        <end position="120"/>
    </location>
</feature>
<protein>
    <recommendedName>
        <fullName evidence="3">sphingolipid 4-desaturase</fullName>
        <ecNumber evidence="3">1.14.19.17</ecNumber>
    </recommendedName>
</protein>
<dbReference type="GO" id="GO:0046513">
    <property type="term" value="P:ceramide biosynthetic process"/>
    <property type="evidence" value="ECO:0000318"/>
    <property type="project" value="GO_Central"/>
</dbReference>
<dbReference type="EnsemblMetazoa" id="HelroT66489">
    <property type="protein sequence ID" value="HelroP66489"/>
    <property type="gene ID" value="HelroG66489"/>
</dbReference>
<evidence type="ECO:0000256" key="6">
    <source>
        <dbReference type="ARBA" id="ARBA00023002"/>
    </source>
</evidence>
<dbReference type="CDD" id="cd03508">
    <property type="entry name" value="Delta4-sphingolipid-FADS-like"/>
    <property type="match status" value="1"/>
</dbReference>
<dbReference type="eggNOG" id="KOG2987">
    <property type="taxonomic scope" value="Eukaryota"/>
</dbReference>
<dbReference type="PANTHER" id="PTHR12879:SF8">
    <property type="entry name" value="SPHINGOLIPID DELTA(4)-DESATURASE DES1"/>
    <property type="match status" value="1"/>
</dbReference>
<dbReference type="FunCoup" id="T1FYM1">
    <property type="interactions" value="802"/>
</dbReference>
<dbReference type="InterPro" id="IPR013866">
    <property type="entry name" value="Sphingolipid_d4-desaturase_N"/>
</dbReference>
<keyword evidence="7 9" id="KW-0443">Lipid metabolism</keyword>
<dbReference type="EC" id="1.14.19.17" evidence="3"/>
<feature type="transmembrane region" description="Helical" evidence="10">
    <location>
        <begin position="67"/>
        <end position="88"/>
    </location>
</feature>
<dbReference type="InterPro" id="IPR011388">
    <property type="entry name" value="DES1/DES2"/>
</dbReference>
<evidence type="ECO:0000256" key="10">
    <source>
        <dbReference type="SAM" id="Phobius"/>
    </source>
</evidence>
<keyword evidence="4 10" id="KW-0812">Transmembrane</keyword>
<sequence length="327" mass="38376">MGQVSSRKDFDWVEIEEPHKTRRKLILEAHPEIKELMGHDPSLKYKVTIMVLVQLISAYYLRDSHWSLILVTAYCWGGVINHSMALAIHEISHNMAFGHFYPFANRLFGIFGNSVMGIPYSTMFKKYHLEHHRYQGDEYLDVDIPTKFEAIFFNRTLTKLIWVILQPYFYAIRPLFIRPKPITSLEIINFTFQFAFDVIIYHFFGFKSMMYLIVGTLLAMGMHPLAGHFISEHYVFKDGFETYSYYGPLNLLTFNVGYHNEHHDFPNIPGCKLPLVKKIAPEFYDNLPCHNSWVKVIYEFITNPNIGPYARIKRRNNNNVLGNDKDE</sequence>
<keyword evidence="14" id="KW-1185">Reference proteome</keyword>
<evidence type="ECO:0000256" key="8">
    <source>
        <dbReference type="ARBA" id="ARBA00023136"/>
    </source>
</evidence>
<feature type="domain" description="Sphingolipid delta4-desaturase N-terminal" evidence="11">
    <location>
        <begin position="5"/>
        <end position="43"/>
    </location>
</feature>
<dbReference type="SMART" id="SM01269">
    <property type="entry name" value="Lipid_DES"/>
    <property type="match status" value="1"/>
</dbReference>
<dbReference type="Proteomes" id="UP000015101">
    <property type="component" value="Unassembled WGS sequence"/>
</dbReference>
<dbReference type="STRING" id="6412.T1FYM1"/>
<evidence type="ECO:0000313" key="12">
    <source>
        <dbReference type="EMBL" id="ESN98942.1"/>
    </source>
</evidence>
<evidence type="ECO:0000256" key="7">
    <source>
        <dbReference type="ARBA" id="ARBA00023098"/>
    </source>
</evidence>
<accession>T1FYM1</accession>
<evidence type="ECO:0000256" key="4">
    <source>
        <dbReference type="ARBA" id="ARBA00022692"/>
    </source>
</evidence>
<dbReference type="Pfam" id="PF08557">
    <property type="entry name" value="Lipid_DES"/>
    <property type="match status" value="1"/>
</dbReference>
<proteinExistence type="inferred from homology"/>
<dbReference type="OMA" id="GATCNQN"/>